<gene>
    <name evidence="1" type="ORF">A3B86_01215</name>
</gene>
<dbReference type="InterPro" id="IPR009003">
    <property type="entry name" value="Peptidase_S1_PA"/>
</dbReference>
<sequence>MKSVTILPVLVLLSLILFVLTFQKFAIGQSIYPLPPTSSELSMVNYPEKVKESLKSVVGITMDMYFKNNGLPMFLGHATKATGTGYMFKPGLFISARHILIAGFERMFERMRIQLPTFNKYGIPSSNTLDYLITGTTNINEKAQDFKLNIIGAGAPDKFEDFIILQSDNFPPELKSIEYDDKFLNVDEIVYNAGYVHYFMPLNSYPANTPVLFDIIRTSFQGRIHSVIKDLPINKLGVSVLYRIEIKLEQGFSGGPILNSEGKVVAITILRTDNFLYAIPIKDINLFIEKLKKDGVIPPL</sequence>
<evidence type="ECO:0000313" key="1">
    <source>
        <dbReference type="EMBL" id="OGN07353.1"/>
    </source>
</evidence>
<evidence type="ECO:0000313" key="2">
    <source>
        <dbReference type="Proteomes" id="UP000176834"/>
    </source>
</evidence>
<protein>
    <recommendedName>
        <fullName evidence="3">Serine protease</fullName>
    </recommendedName>
</protein>
<name>A0A1F8F2J6_9BACT</name>
<dbReference type="SUPFAM" id="SSF50494">
    <property type="entry name" value="Trypsin-like serine proteases"/>
    <property type="match status" value="1"/>
</dbReference>
<comment type="caution">
    <text evidence="1">The sequence shown here is derived from an EMBL/GenBank/DDBJ whole genome shotgun (WGS) entry which is preliminary data.</text>
</comment>
<evidence type="ECO:0008006" key="3">
    <source>
        <dbReference type="Google" id="ProtNLM"/>
    </source>
</evidence>
<accession>A0A1F8F2J6</accession>
<dbReference type="Gene3D" id="2.40.10.120">
    <property type="match status" value="1"/>
</dbReference>
<reference evidence="1 2" key="1">
    <citation type="journal article" date="2016" name="Nat. Commun.">
        <title>Thousands of microbial genomes shed light on interconnected biogeochemical processes in an aquifer system.</title>
        <authorList>
            <person name="Anantharaman K."/>
            <person name="Brown C.T."/>
            <person name="Hug L.A."/>
            <person name="Sharon I."/>
            <person name="Castelle C.J."/>
            <person name="Probst A.J."/>
            <person name="Thomas B.C."/>
            <person name="Singh A."/>
            <person name="Wilkins M.J."/>
            <person name="Karaoz U."/>
            <person name="Brodie E.L."/>
            <person name="Williams K.H."/>
            <person name="Hubbard S.S."/>
            <person name="Banfield J.F."/>
        </authorList>
    </citation>
    <scope>NUCLEOTIDE SEQUENCE [LARGE SCALE GENOMIC DNA]</scope>
</reference>
<proteinExistence type="predicted"/>
<dbReference type="Proteomes" id="UP000176834">
    <property type="component" value="Unassembled WGS sequence"/>
</dbReference>
<dbReference type="EMBL" id="MGJN01000007">
    <property type="protein sequence ID" value="OGN07353.1"/>
    <property type="molecule type" value="Genomic_DNA"/>
</dbReference>
<dbReference type="AlphaFoldDB" id="A0A1F8F2J6"/>
<organism evidence="1 2">
    <name type="scientific">Candidatus Yanofskybacteria bacterium RIFCSPHIGHO2_02_FULL_38_22b</name>
    <dbReference type="NCBI Taxonomy" id="1802673"/>
    <lineage>
        <taxon>Bacteria</taxon>
        <taxon>Candidatus Yanofskyibacteriota</taxon>
    </lineage>
</organism>